<accession>A0AAD5TN49</accession>
<evidence type="ECO:0000313" key="3">
    <source>
        <dbReference type="EMBL" id="KAJ3179587.1"/>
    </source>
</evidence>
<dbReference type="SMART" id="SM00955">
    <property type="entry name" value="RNB"/>
    <property type="match status" value="1"/>
</dbReference>
<gene>
    <name evidence="3" type="ORF">HDU87_002793</name>
</gene>
<dbReference type="EMBL" id="JADGJQ010000020">
    <property type="protein sequence ID" value="KAJ3179587.1"/>
    <property type="molecule type" value="Genomic_DNA"/>
</dbReference>
<protein>
    <recommendedName>
        <fullName evidence="2">RNB domain-containing protein</fullName>
    </recommendedName>
</protein>
<comment type="caution">
    <text evidence="3">The sequence shown here is derived from an EMBL/GenBank/DDBJ whole genome shotgun (WGS) entry which is preliminary data.</text>
</comment>
<name>A0AAD5TN49_9FUNG</name>
<dbReference type="Proteomes" id="UP001212152">
    <property type="component" value="Unassembled WGS sequence"/>
</dbReference>
<evidence type="ECO:0000313" key="4">
    <source>
        <dbReference type="Proteomes" id="UP001212152"/>
    </source>
</evidence>
<sequence>MLLRSLKPQRHARLLCHRVGLPNVAAAGVRPSLSQASSHSHEPLVAFRSFHAAPAVRAAEIEVDPPTADAPEEPQSEQKEKPRPALAAGDFVEVRRGGKVFHGILAQTPEFATFTADHRTILYNGHYILHRADDVTYQIPGWAFSERVSQPLSSDFATAGLSNECAQILSKADIPAHAVAHIEKFREAADSYAFDRRHDLSKAYEYFLKEDGAAVVTVDKVARWVFCRSEPGSNPTPAESFATYQSLIKNCNAFEPCSTARMRTHGEFMLRSPREAEDISWVLPQVRAAARQNVPKATSKEPVLNVFMEKVKKLVEAHRKCHHGLPKGVTDGSGQPIQFTEREQIFIRSIKAAAYHSSVFPSPHRQIATSVLKGLYPLYGNRPGQTEALQLLKEIGVLTPWENVSMFKSTLKGRMTGLEGHGMSAWADKVAQDAQTMGKELLAGNEFTFDDSGTFKPVPREGDAPARAAHDGYSAQVQEMLVFPTTAGPEQSFYERDPCAEIRRDFGQLPVYVIDEPTAHELDDGMSVEQRADGLWVHVHIADPTAYIPPGHPLSLSAQIRANSVYLPERHYPMMPDFLSNERFNLGKSQCAMTFSARIGEDGEFLDVEVTSSIVRNVKIIHYDDVDDVLDWSRIHGVAQKPEDRSPWIARVLEAKNVTAGVKSDTMPGVDAEGVQQLRLLQQTMQRATAARLRNGAFVPDQLATRVTVNPYPQPFTPAVNPAGPYFPPRDTWPAITLSADWSGHLSPSHTMVSECMVMAGRVAAKWCHDRQVPAIYRGQPTILDTAKVENRDHAAAVEALRIAREAQDPVSGVVPLQQFAKLLAYMPSAVVDTTPIGHFSMGIPGAESSAGSSAMAGYVKVTSPLRRYKDMIVHWNMKAYMLAEKAAAGGRAVSPAFPFEKSSVAKISTRLRDMEKRTNVLNTRTDRHWVSEWLRRREILVRRSAGAGDASAGSALNVSAPMPYVDFRDTIDDKFLKPTCVGGVGPTYTALVTRVDAAAASGAGASVVLTELGGVSARIQPTYGAGSGGSGGLENLKQGDVVKVAMQRIDVARGAVDVVIAA</sequence>
<dbReference type="InterPro" id="IPR012340">
    <property type="entry name" value="NA-bd_OB-fold"/>
</dbReference>
<keyword evidence="4" id="KW-1185">Reference proteome</keyword>
<dbReference type="Pfam" id="PF00773">
    <property type="entry name" value="RNB"/>
    <property type="match status" value="1"/>
</dbReference>
<reference evidence="3" key="1">
    <citation type="submission" date="2020-05" db="EMBL/GenBank/DDBJ databases">
        <title>Phylogenomic resolution of chytrid fungi.</title>
        <authorList>
            <person name="Stajich J.E."/>
            <person name="Amses K."/>
            <person name="Simmons R."/>
            <person name="Seto K."/>
            <person name="Myers J."/>
            <person name="Bonds A."/>
            <person name="Quandt C.A."/>
            <person name="Barry K."/>
            <person name="Liu P."/>
            <person name="Grigoriev I."/>
            <person name="Longcore J.E."/>
            <person name="James T.Y."/>
        </authorList>
    </citation>
    <scope>NUCLEOTIDE SEQUENCE</scope>
    <source>
        <strain evidence="3">JEL0379</strain>
    </source>
</reference>
<dbReference type="AlphaFoldDB" id="A0AAD5TN49"/>
<feature type="domain" description="RNB" evidence="2">
    <location>
        <begin position="503"/>
        <end position="884"/>
    </location>
</feature>
<dbReference type="GO" id="GO:0006402">
    <property type="term" value="P:mRNA catabolic process"/>
    <property type="evidence" value="ECO:0007669"/>
    <property type="project" value="TreeGrafter"/>
</dbReference>
<feature type="region of interest" description="Disordered" evidence="1">
    <location>
        <begin position="65"/>
        <end position="86"/>
    </location>
</feature>
<dbReference type="GO" id="GO:0000932">
    <property type="term" value="C:P-body"/>
    <property type="evidence" value="ECO:0007669"/>
    <property type="project" value="TreeGrafter"/>
</dbReference>
<dbReference type="InterPro" id="IPR050180">
    <property type="entry name" value="RNR_Ribonuclease"/>
</dbReference>
<dbReference type="GO" id="GO:0000175">
    <property type="term" value="F:3'-5'-RNA exonuclease activity"/>
    <property type="evidence" value="ECO:0007669"/>
    <property type="project" value="TreeGrafter"/>
</dbReference>
<organism evidence="3 4">
    <name type="scientific">Geranomyces variabilis</name>
    <dbReference type="NCBI Taxonomy" id="109894"/>
    <lineage>
        <taxon>Eukaryota</taxon>
        <taxon>Fungi</taxon>
        <taxon>Fungi incertae sedis</taxon>
        <taxon>Chytridiomycota</taxon>
        <taxon>Chytridiomycota incertae sedis</taxon>
        <taxon>Chytridiomycetes</taxon>
        <taxon>Spizellomycetales</taxon>
        <taxon>Powellomycetaceae</taxon>
        <taxon>Geranomyces</taxon>
    </lineage>
</organism>
<dbReference type="PANTHER" id="PTHR23355:SF65">
    <property type="entry name" value="EXORIBONUCLEASE CYT-4, PUTATIVE (AFU_ORTHOLOGUE AFUA_7G01550)-RELATED"/>
    <property type="match status" value="1"/>
</dbReference>
<dbReference type="GO" id="GO:0003723">
    <property type="term" value="F:RNA binding"/>
    <property type="evidence" value="ECO:0007669"/>
    <property type="project" value="InterPro"/>
</dbReference>
<dbReference type="PANTHER" id="PTHR23355">
    <property type="entry name" value="RIBONUCLEASE"/>
    <property type="match status" value="1"/>
</dbReference>
<dbReference type="InterPro" id="IPR001900">
    <property type="entry name" value="RNase_II/R"/>
</dbReference>
<evidence type="ECO:0000256" key="1">
    <source>
        <dbReference type="SAM" id="MobiDB-lite"/>
    </source>
</evidence>
<proteinExistence type="predicted"/>
<dbReference type="SUPFAM" id="SSF50249">
    <property type="entry name" value="Nucleic acid-binding proteins"/>
    <property type="match status" value="1"/>
</dbReference>
<evidence type="ECO:0000259" key="2">
    <source>
        <dbReference type="SMART" id="SM00955"/>
    </source>
</evidence>